<dbReference type="Pfam" id="PF13768">
    <property type="entry name" value="VWA_3"/>
    <property type="match status" value="1"/>
</dbReference>
<feature type="compositionally biased region" description="Polar residues" evidence="1">
    <location>
        <begin position="702"/>
        <end position="715"/>
    </location>
</feature>
<organism evidence="4 6">
    <name type="scientific">Rotaria magnacalcarata</name>
    <dbReference type="NCBI Taxonomy" id="392030"/>
    <lineage>
        <taxon>Eukaryota</taxon>
        <taxon>Metazoa</taxon>
        <taxon>Spiralia</taxon>
        <taxon>Gnathifera</taxon>
        <taxon>Rotifera</taxon>
        <taxon>Eurotatoria</taxon>
        <taxon>Bdelloidea</taxon>
        <taxon>Philodinida</taxon>
        <taxon>Philodinidae</taxon>
        <taxon>Rotaria</taxon>
    </lineage>
</organism>
<dbReference type="SUPFAM" id="SSF53300">
    <property type="entry name" value="vWA-like"/>
    <property type="match status" value="1"/>
</dbReference>
<dbReference type="Gene3D" id="3.40.50.410">
    <property type="entry name" value="von Willebrand factor, type A domain"/>
    <property type="match status" value="1"/>
</dbReference>
<dbReference type="PANTHER" id="PTHR45737">
    <property type="entry name" value="VON WILLEBRAND FACTOR A DOMAIN-CONTAINING PROTEIN 5A"/>
    <property type="match status" value="1"/>
</dbReference>
<name>A0A816CJ68_9BILA</name>
<dbReference type="Proteomes" id="UP000681720">
    <property type="component" value="Unassembled WGS sequence"/>
</dbReference>
<dbReference type="Proteomes" id="UP000663834">
    <property type="component" value="Unassembled WGS sequence"/>
</dbReference>
<evidence type="ECO:0000259" key="2">
    <source>
        <dbReference type="PROSITE" id="PS50234"/>
    </source>
</evidence>
<sequence>MLRAVNQNNASTQFVPLKSINIHGKIRLFAADVTITQVFRNDEPTPIEAVYCFPIEEQAAIYGFVAQIDERNIVAELKEKKEAQQDYTQALQRGHGAYLMEQDEKSQDNFIINVGALPPSKECTITISYVTELELVQGSTIRFVVPTTIAPRYNPDKHGITSPAGTTTKYVQTSPYTIEFCCQVENLGGSQIARINSPSHPIEIDLAQRDSYTVKLAQNNTHLDRDILISIELAEKHDNLIATIESGAVMATFMPTEDDCQRVTKFGHQTNEFIFVVDCSGSMKDESKIELARQAILLFLKSLPMNCHFNIIRFGSGYAALFNDISVIYNEENARKAETLIKTMQANLGGTELLEPLKWLEKNSPTQGRSRQIFLLTDGEISNVTDVLDLCRSMASSSRIFSFGLGHSPSRSLVKGLARATNGRFVFIPPNTTVDVHVGEQLRKALQQCITNVKVTWNLGTTGIETAPTQLPPVYAQDRLIVYGLFDNQSNAFDHNSSVELKVDQQQLSVAKINRIPSISENGMIARLAAKALILELQHAKRKTIGSQQSRFQTLIDEPNNATILDVKENEKKRIIELSLKHKILSPHTAFIGIEKRTDGYNTDMILREVPIQISADDQILTSSPQMLINRARYFPSSNISHARSIGFGYRSSRGRGGRGGGFICNRTMNDVSITSLQMNSMMQQQPQQQHMSPMFQQSRMSPISFSQSTTSNLIENRRRMRSRSRSHSPPQCDEMSNQRSRKQSSHVRIPSETLEWPTNNQDIVRHLIDIQDFNGLWHLDAESIRHLTSKLLADFESIHTDVSVLTSAIVLILLETRFGEFASMWYGVAQKARTIIIEKLGKDPKNLDTLLESIRKKL</sequence>
<feature type="domain" description="VWFA" evidence="2">
    <location>
        <begin position="272"/>
        <end position="446"/>
    </location>
</feature>
<dbReference type="PROSITE" id="PS50234">
    <property type="entry name" value="VWFA"/>
    <property type="match status" value="1"/>
</dbReference>
<evidence type="ECO:0000259" key="3">
    <source>
        <dbReference type="PROSITE" id="PS51468"/>
    </source>
</evidence>
<dbReference type="InterPro" id="IPR002035">
    <property type="entry name" value="VWF_A"/>
</dbReference>
<dbReference type="Pfam" id="PF08487">
    <property type="entry name" value="VIT"/>
    <property type="match status" value="1"/>
</dbReference>
<dbReference type="PANTHER" id="PTHR45737:SF6">
    <property type="entry name" value="VON WILLEBRAND FACTOR A DOMAIN-CONTAINING PROTEIN 5A"/>
    <property type="match status" value="1"/>
</dbReference>
<feature type="domain" description="VIT" evidence="3">
    <location>
        <begin position="1"/>
        <end position="131"/>
    </location>
</feature>
<evidence type="ECO:0000256" key="1">
    <source>
        <dbReference type="SAM" id="MobiDB-lite"/>
    </source>
</evidence>
<gene>
    <name evidence="5" type="ORF">GIL414_LOCUS5895</name>
    <name evidence="4" type="ORF">KQP761_LOCUS24898</name>
</gene>
<dbReference type="SMART" id="SM00609">
    <property type="entry name" value="VIT"/>
    <property type="match status" value="1"/>
</dbReference>
<dbReference type="AlphaFoldDB" id="A0A816CJ68"/>
<dbReference type="PROSITE" id="PS51468">
    <property type="entry name" value="VIT"/>
    <property type="match status" value="1"/>
</dbReference>
<accession>A0A816CJ68</accession>
<dbReference type="InterPro" id="IPR013694">
    <property type="entry name" value="VIT"/>
</dbReference>
<comment type="caution">
    <text evidence="4">The sequence shown here is derived from an EMBL/GenBank/DDBJ whole genome shotgun (WGS) entry which is preliminary data.</text>
</comment>
<dbReference type="InterPro" id="IPR036465">
    <property type="entry name" value="vWFA_dom_sf"/>
</dbReference>
<dbReference type="EMBL" id="CAJNOW010013617">
    <property type="protein sequence ID" value="CAF1622813.1"/>
    <property type="molecule type" value="Genomic_DNA"/>
</dbReference>
<protein>
    <submittedName>
        <fullName evidence="4">Uncharacterized protein</fullName>
    </submittedName>
</protein>
<feature type="region of interest" description="Disordered" evidence="1">
    <location>
        <begin position="702"/>
        <end position="753"/>
    </location>
</feature>
<evidence type="ECO:0000313" key="4">
    <source>
        <dbReference type="EMBL" id="CAF1622813.1"/>
    </source>
</evidence>
<dbReference type="SMART" id="SM00327">
    <property type="entry name" value="VWA"/>
    <property type="match status" value="1"/>
</dbReference>
<evidence type="ECO:0000313" key="5">
    <source>
        <dbReference type="EMBL" id="CAF3887997.1"/>
    </source>
</evidence>
<reference evidence="4" key="1">
    <citation type="submission" date="2021-02" db="EMBL/GenBank/DDBJ databases">
        <authorList>
            <person name="Nowell W R."/>
        </authorList>
    </citation>
    <scope>NUCLEOTIDE SEQUENCE</scope>
</reference>
<evidence type="ECO:0000313" key="6">
    <source>
        <dbReference type="Proteomes" id="UP000663834"/>
    </source>
</evidence>
<proteinExistence type="predicted"/>
<dbReference type="OrthoDB" id="1729737at2759"/>
<dbReference type="EMBL" id="CAJOBJ010001616">
    <property type="protein sequence ID" value="CAF3887997.1"/>
    <property type="molecule type" value="Genomic_DNA"/>
</dbReference>